<sequence length="121" mass="14159">MQQARFLSRLRNLLFNLGLSFKKCAETWVGVVRFFYMAFKSDFLTDRHETYLYAREASEAADRQKKQACDTNLSRRMPRDVWTRLNTSGHATKNLKIYRCYHISQKLMEGGAKQALGLTEL</sequence>
<dbReference type="AlphaFoldDB" id="A0A9P0BLG2"/>
<keyword evidence="2" id="KW-1185">Reference proteome</keyword>
<dbReference type="EMBL" id="LR824013">
    <property type="protein sequence ID" value="CAH0578971.1"/>
    <property type="molecule type" value="Genomic_DNA"/>
</dbReference>
<dbReference type="Proteomes" id="UP001154114">
    <property type="component" value="Chromosome 10"/>
</dbReference>
<evidence type="ECO:0000313" key="2">
    <source>
        <dbReference type="Proteomes" id="UP001154114"/>
    </source>
</evidence>
<protein>
    <submittedName>
        <fullName evidence="1">Uncharacterized protein</fullName>
    </submittedName>
</protein>
<gene>
    <name evidence="1" type="ORF">CINC_LOCUS809</name>
</gene>
<organism evidence="1 2">
    <name type="scientific">Chrysodeixis includens</name>
    <name type="common">Soybean looper</name>
    <name type="synonym">Pseudoplusia includens</name>
    <dbReference type="NCBI Taxonomy" id="689277"/>
    <lineage>
        <taxon>Eukaryota</taxon>
        <taxon>Metazoa</taxon>
        <taxon>Ecdysozoa</taxon>
        <taxon>Arthropoda</taxon>
        <taxon>Hexapoda</taxon>
        <taxon>Insecta</taxon>
        <taxon>Pterygota</taxon>
        <taxon>Neoptera</taxon>
        <taxon>Endopterygota</taxon>
        <taxon>Lepidoptera</taxon>
        <taxon>Glossata</taxon>
        <taxon>Ditrysia</taxon>
        <taxon>Noctuoidea</taxon>
        <taxon>Noctuidae</taxon>
        <taxon>Plusiinae</taxon>
        <taxon>Chrysodeixis</taxon>
    </lineage>
</organism>
<reference evidence="1" key="1">
    <citation type="submission" date="2021-12" db="EMBL/GenBank/DDBJ databases">
        <authorList>
            <person name="King R."/>
        </authorList>
    </citation>
    <scope>NUCLEOTIDE SEQUENCE</scope>
</reference>
<name>A0A9P0BLG2_CHRIL</name>
<proteinExistence type="predicted"/>
<accession>A0A9P0BLG2</accession>
<evidence type="ECO:0000313" key="1">
    <source>
        <dbReference type="EMBL" id="CAH0578971.1"/>
    </source>
</evidence>